<dbReference type="CDD" id="cd03230">
    <property type="entry name" value="ABC_DR_subfamily_A"/>
    <property type="match status" value="1"/>
</dbReference>
<keyword evidence="3" id="KW-0067">ATP-binding</keyword>
<evidence type="ECO:0000256" key="1">
    <source>
        <dbReference type="ARBA" id="ARBA00022448"/>
    </source>
</evidence>
<feature type="domain" description="ABC transporter" evidence="4">
    <location>
        <begin position="5"/>
        <end position="232"/>
    </location>
</feature>
<dbReference type="SMART" id="SM00382">
    <property type="entry name" value="AAA"/>
    <property type="match status" value="1"/>
</dbReference>
<dbReference type="GO" id="GO:0016887">
    <property type="term" value="F:ATP hydrolysis activity"/>
    <property type="evidence" value="ECO:0007669"/>
    <property type="project" value="InterPro"/>
</dbReference>
<dbReference type="InterPro" id="IPR017871">
    <property type="entry name" value="ABC_transporter-like_CS"/>
</dbReference>
<evidence type="ECO:0000256" key="2">
    <source>
        <dbReference type="ARBA" id="ARBA00022741"/>
    </source>
</evidence>
<dbReference type="Pfam" id="PF00005">
    <property type="entry name" value="ABC_tran"/>
    <property type="match status" value="1"/>
</dbReference>
<protein>
    <submittedName>
        <fullName evidence="5">Nitrous-oxide reductase maturation protein NosF</fullName>
    </submittedName>
</protein>
<dbReference type="EMBL" id="AP014546">
    <property type="protein sequence ID" value="BBB28194.1"/>
    <property type="molecule type" value="Genomic_DNA"/>
</dbReference>
<dbReference type="RefSeq" id="WP_201348921.1">
    <property type="nucleotide sequence ID" value="NZ_AP014546.1"/>
</dbReference>
<reference evidence="5 6" key="1">
    <citation type="journal article" date="2008" name="Int. J. Syst. Evol. Microbiol.">
        <title>Neptunomonas japonica sp. nov., an Osedax japonicus symbiont-like bacterium isolated from sediment adjacent to sperm whale carcasses off Kagoshima, Japan.</title>
        <authorList>
            <person name="Miyazaki M."/>
            <person name="Nogi Y."/>
            <person name="Fujiwara Y."/>
            <person name="Kawato M."/>
            <person name="Kubokawa K."/>
            <person name="Horikoshi K."/>
        </authorList>
    </citation>
    <scope>NUCLEOTIDE SEQUENCE [LARGE SCALE GENOMIC DNA]</scope>
    <source>
        <strain evidence="5 6">JAMM 1380</strain>
    </source>
</reference>
<dbReference type="PANTHER" id="PTHR42939:SF1">
    <property type="entry name" value="ABC TRANSPORTER ATP-BINDING PROTEIN ALBC-RELATED"/>
    <property type="match status" value="1"/>
</dbReference>
<evidence type="ECO:0000313" key="5">
    <source>
        <dbReference type="EMBL" id="BBB28194.1"/>
    </source>
</evidence>
<dbReference type="GO" id="GO:0005524">
    <property type="term" value="F:ATP binding"/>
    <property type="evidence" value="ECO:0007669"/>
    <property type="project" value="UniProtKB-KW"/>
</dbReference>
<dbReference type="PROSITE" id="PS00211">
    <property type="entry name" value="ABC_TRANSPORTER_1"/>
    <property type="match status" value="1"/>
</dbReference>
<evidence type="ECO:0000259" key="4">
    <source>
        <dbReference type="PROSITE" id="PS50893"/>
    </source>
</evidence>
<keyword evidence="1" id="KW-0813">Transport</keyword>
<proteinExistence type="predicted"/>
<organism evidence="5 6">
    <name type="scientific">Neptunomonas japonica JAMM 1380</name>
    <dbReference type="NCBI Taxonomy" id="1441457"/>
    <lineage>
        <taxon>Bacteria</taxon>
        <taxon>Pseudomonadati</taxon>
        <taxon>Pseudomonadota</taxon>
        <taxon>Gammaproteobacteria</taxon>
        <taxon>Oceanospirillales</taxon>
        <taxon>Oceanospirillaceae</taxon>
        <taxon>Neptunomonas</taxon>
    </lineage>
</organism>
<dbReference type="InterPro" id="IPR003593">
    <property type="entry name" value="AAA+_ATPase"/>
</dbReference>
<sequence>MTNIVELIGVEKRYQSVKALEPLDLALQEGEILGLFGHNGAGKTTTIKLILGLIKASAGSVRVFGQDPTFSESRRERQQLGFLQENVSFYDQLTGLEVLRYFARLKGIQISECHRLLDQVGLKAASGRRVKTYSKGMRQRLGLAQALLGSPKLLLLDEPTVGLDPLATQDFYHRIAELKEQGCTVVLCSHVLPGVEKYIDRAMIMGKGKVLAQGSLNDLRQQAELPLVLNVKGAGLQIPESIQSRVTVLEDGVSMHLSLQEKMPVMQYMLAQAGVTDIDLHLPSLEDLYTHYTRTCVGHEMEGVL</sequence>
<dbReference type="SUPFAM" id="SSF52540">
    <property type="entry name" value="P-loop containing nucleoside triphosphate hydrolases"/>
    <property type="match status" value="1"/>
</dbReference>
<evidence type="ECO:0000313" key="6">
    <source>
        <dbReference type="Proteomes" id="UP000595332"/>
    </source>
</evidence>
<dbReference type="Proteomes" id="UP000595332">
    <property type="component" value="Chromosome"/>
</dbReference>
<dbReference type="InterPro" id="IPR027417">
    <property type="entry name" value="P-loop_NTPase"/>
</dbReference>
<dbReference type="AlphaFoldDB" id="A0A7R6P993"/>
<dbReference type="InterPro" id="IPR003439">
    <property type="entry name" value="ABC_transporter-like_ATP-bd"/>
</dbReference>
<name>A0A7R6P993_9GAMM</name>
<accession>A0A7R6P993</accession>
<keyword evidence="2" id="KW-0547">Nucleotide-binding</keyword>
<dbReference type="InterPro" id="IPR051782">
    <property type="entry name" value="ABC_Transporter_VariousFunc"/>
</dbReference>
<dbReference type="KEGG" id="njp:NEJAP_0235"/>
<dbReference type="PRINTS" id="PR00364">
    <property type="entry name" value="DISEASERSIST"/>
</dbReference>
<gene>
    <name evidence="5" type="primary">nosF</name>
    <name evidence="5" type="ORF">NEJAP_0235</name>
</gene>
<dbReference type="PANTHER" id="PTHR42939">
    <property type="entry name" value="ABC TRANSPORTER ATP-BINDING PROTEIN ALBC-RELATED"/>
    <property type="match status" value="1"/>
</dbReference>
<keyword evidence="6" id="KW-1185">Reference proteome</keyword>
<evidence type="ECO:0000256" key="3">
    <source>
        <dbReference type="ARBA" id="ARBA00022840"/>
    </source>
</evidence>
<dbReference type="PROSITE" id="PS50893">
    <property type="entry name" value="ABC_TRANSPORTER_2"/>
    <property type="match status" value="1"/>
</dbReference>
<dbReference type="Gene3D" id="3.40.50.300">
    <property type="entry name" value="P-loop containing nucleotide triphosphate hydrolases"/>
    <property type="match status" value="1"/>
</dbReference>